<accession>A0AAJ1R722</accession>
<evidence type="ECO:0000313" key="1">
    <source>
        <dbReference type="EMBL" id="MDN4015296.1"/>
    </source>
</evidence>
<gene>
    <name evidence="1" type="ORF">QX233_22870</name>
</gene>
<proteinExistence type="predicted"/>
<feature type="non-terminal residue" evidence="1">
    <location>
        <position position="83"/>
    </location>
</feature>
<dbReference type="EMBL" id="JAUHGV010000261">
    <property type="protein sequence ID" value="MDN4015296.1"/>
    <property type="molecule type" value="Genomic_DNA"/>
</dbReference>
<evidence type="ECO:0000313" key="2">
    <source>
        <dbReference type="Proteomes" id="UP001225933"/>
    </source>
</evidence>
<name>A0AAJ1R722_9FLAO</name>
<dbReference type="RefSeq" id="WP_290343818.1">
    <property type="nucleotide sequence ID" value="NZ_JAUHGV010000261.1"/>
</dbReference>
<organism evidence="1 2">
    <name type="scientific">Chryseobacterium gambrini</name>
    <dbReference type="NCBI Taxonomy" id="373672"/>
    <lineage>
        <taxon>Bacteria</taxon>
        <taxon>Pseudomonadati</taxon>
        <taxon>Bacteroidota</taxon>
        <taxon>Flavobacteriia</taxon>
        <taxon>Flavobacteriales</taxon>
        <taxon>Weeksellaceae</taxon>
        <taxon>Chryseobacterium group</taxon>
        <taxon>Chryseobacterium</taxon>
    </lineage>
</organism>
<protein>
    <submittedName>
        <fullName evidence="1">Uncharacterized protein</fullName>
    </submittedName>
</protein>
<feature type="non-terminal residue" evidence="1">
    <location>
        <position position="1"/>
    </location>
</feature>
<dbReference type="Proteomes" id="UP001225933">
    <property type="component" value="Unassembled WGS sequence"/>
</dbReference>
<sequence length="83" mass="9542">RETEKKGLFERVFDKVREQIPLNQENAVQTKHFAKDIYATQSGEDVNTEYRGGIQFKNLALQESLQKNNIGVAKHTDGSIEYK</sequence>
<dbReference type="AlphaFoldDB" id="A0AAJ1R722"/>
<comment type="caution">
    <text evidence="1">The sequence shown here is derived from an EMBL/GenBank/DDBJ whole genome shotgun (WGS) entry which is preliminary data.</text>
</comment>
<reference evidence="1" key="1">
    <citation type="submission" date="2023-06" db="EMBL/GenBank/DDBJ databases">
        <title>Two Chryseobacterium gambrini strains from China.</title>
        <authorList>
            <person name="Zeng J."/>
            <person name="Wu Y."/>
        </authorList>
    </citation>
    <scope>NUCLEOTIDE SEQUENCE</scope>
    <source>
        <strain evidence="1">SQ219</strain>
    </source>
</reference>